<dbReference type="RefSeq" id="WP_088255001.1">
    <property type="nucleotide sequence ID" value="NZ_NIDE01000005.1"/>
</dbReference>
<keyword evidence="3" id="KW-1185">Reference proteome</keyword>
<organism evidence="2 3">
    <name type="scientific">Fimbriiglobus ruber</name>
    <dbReference type="NCBI Taxonomy" id="1908690"/>
    <lineage>
        <taxon>Bacteria</taxon>
        <taxon>Pseudomonadati</taxon>
        <taxon>Planctomycetota</taxon>
        <taxon>Planctomycetia</taxon>
        <taxon>Gemmatales</taxon>
        <taxon>Gemmataceae</taxon>
        <taxon>Fimbriiglobus</taxon>
    </lineage>
</organism>
<dbReference type="EMBL" id="NIDE01000005">
    <property type="protein sequence ID" value="OWK41745.1"/>
    <property type="molecule type" value="Genomic_DNA"/>
</dbReference>
<evidence type="ECO:0000313" key="3">
    <source>
        <dbReference type="Proteomes" id="UP000214646"/>
    </source>
</evidence>
<evidence type="ECO:0000313" key="2">
    <source>
        <dbReference type="EMBL" id="OWK41745.1"/>
    </source>
</evidence>
<dbReference type="OrthoDB" id="292731at2"/>
<keyword evidence="1" id="KW-0472">Membrane</keyword>
<feature type="transmembrane region" description="Helical" evidence="1">
    <location>
        <begin position="80"/>
        <end position="113"/>
    </location>
</feature>
<evidence type="ECO:0000256" key="1">
    <source>
        <dbReference type="SAM" id="Phobius"/>
    </source>
</evidence>
<dbReference type="Pfam" id="PF22564">
    <property type="entry name" value="HAAS"/>
    <property type="match status" value="1"/>
</dbReference>
<reference evidence="3" key="1">
    <citation type="submission" date="2017-06" db="EMBL/GenBank/DDBJ databases">
        <title>Genome analysis of Fimbriiglobus ruber SP5, the first member of the order Planctomycetales with confirmed chitinolytic capability.</title>
        <authorList>
            <person name="Ravin N.V."/>
            <person name="Rakitin A.L."/>
            <person name="Ivanova A.A."/>
            <person name="Beletsky A.V."/>
            <person name="Kulichevskaya I.S."/>
            <person name="Mardanov A.V."/>
            <person name="Dedysh S.N."/>
        </authorList>
    </citation>
    <scope>NUCLEOTIDE SEQUENCE [LARGE SCALE GENOMIC DNA]</scope>
    <source>
        <strain evidence="3">SP5</strain>
    </source>
</reference>
<comment type="caution">
    <text evidence="2">The sequence shown here is derived from an EMBL/GenBank/DDBJ whole genome shotgun (WGS) entry which is preliminary data.</text>
</comment>
<accession>A0A225DZF1</accession>
<feature type="transmembrane region" description="Helical" evidence="1">
    <location>
        <begin position="225"/>
        <end position="243"/>
    </location>
</feature>
<keyword evidence="1" id="KW-1133">Transmembrane helix</keyword>
<gene>
    <name evidence="2" type="ORF">FRUB_03823</name>
</gene>
<keyword evidence="1" id="KW-0812">Transmembrane</keyword>
<proteinExistence type="predicted"/>
<name>A0A225DZF1_9BACT</name>
<feature type="transmembrane region" description="Helical" evidence="1">
    <location>
        <begin position="164"/>
        <end position="181"/>
    </location>
</feature>
<dbReference type="Proteomes" id="UP000214646">
    <property type="component" value="Unassembled WGS sequence"/>
</dbReference>
<dbReference type="AlphaFoldDB" id="A0A225DZF1"/>
<protein>
    <submittedName>
        <fullName evidence="2">Uncharacterized protein</fullName>
    </submittedName>
</protein>
<feature type="transmembrane region" description="Helical" evidence="1">
    <location>
        <begin position="133"/>
        <end position="152"/>
    </location>
</feature>
<sequence length="251" mass="28066">MDRRPWSERVEAELVRRGVPARFRARFVAELRDHIDDLKDEESDMTEETIEGRFGAPDRVAAAAAEEYRRAGWVRRHPVLTFALAPLPVTLLGLVLAAVVLSLVTLCVLVAAAALTTGGFDPKTLPRWVKVDAVYFCHHGIRLLPFALAPLFFGRLVVKYRTNAWWLVLAIAQIAVMAALYKSHIVYSDEPGQSQWMIGLSLPPWEPTTHPALRTFFLPMGWGQFGQLVLPFAVGGLFAWAAVRRRRAALA</sequence>